<protein>
    <submittedName>
        <fullName evidence="1">Uncharacterized protein</fullName>
    </submittedName>
</protein>
<sequence length="63" mass="7265">MTAKMNIQSIRFIIMHPLNYDRIPGRLAKKDRVGEQGAGVIVTETVTMELFSRIFILFRLILT</sequence>
<gene>
    <name evidence="1" type="ORF">J42TS3_17440</name>
</gene>
<comment type="caution">
    <text evidence="1">The sequence shown here is derived from an EMBL/GenBank/DDBJ whole genome shotgun (WGS) entry which is preliminary data.</text>
</comment>
<name>A0ABQ4M9N4_9BACL</name>
<organism evidence="1 2">
    <name type="scientific">Paenibacillus vini</name>
    <dbReference type="NCBI Taxonomy" id="1476024"/>
    <lineage>
        <taxon>Bacteria</taxon>
        <taxon>Bacillati</taxon>
        <taxon>Bacillota</taxon>
        <taxon>Bacilli</taxon>
        <taxon>Bacillales</taxon>
        <taxon>Paenibacillaceae</taxon>
        <taxon>Paenibacillus</taxon>
    </lineage>
</organism>
<dbReference type="Proteomes" id="UP000679992">
    <property type="component" value="Unassembled WGS sequence"/>
</dbReference>
<accession>A0ABQ4M9N4</accession>
<keyword evidence="2" id="KW-1185">Reference proteome</keyword>
<evidence type="ECO:0000313" key="1">
    <source>
        <dbReference type="EMBL" id="GIP52709.1"/>
    </source>
</evidence>
<proteinExistence type="predicted"/>
<evidence type="ECO:0000313" key="2">
    <source>
        <dbReference type="Proteomes" id="UP000679992"/>
    </source>
</evidence>
<dbReference type="EMBL" id="BOSL01000004">
    <property type="protein sequence ID" value="GIP52709.1"/>
    <property type="molecule type" value="Genomic_DNA"/>
</dbReference>
<reference evidence="1 2" key="1">
    <citation type="submission" date="2021-03" db="EMBL/GenBank/DDBJ databases">
        <title>Antimicrobial resistance genes in bacteria isolated from Japanese honey, and their potential for conferring macrolide and lincosamide resistance in the American foulbrood pathogen Paenibacillus larvae.</title>
        <authorList>
            <person name="Okamoto M."/>
            <person name="Kumagai M."/>
            <person name="Kanamori H."/>
            <person name="Takamatsu D."/>
        </authorList>
    </citation>
    <scope>NUCLEOTIDE SEQUENCE [LARGE SCALE GENOMIC DNA]</scope>
    <source>
        <strain evidence="1 2">J42TS3</strain>
    </source>
</reference>